<evidence type="ECO:0000313" key="2">
    <source>
        <dbReference type="Proteomes" id="UP000319732"/>
    </source>
</evidence>
<dbReference type="EMBL" id="VHSG01000004">
    <property type="protein sequence ID" value="TQV85124.1"/>
    <property type="molecule type" value="Genomic_DNA"/>
</dbReference>
<dbReference type="Gene3D" id="3.30.160.100">
    <property type="entry name" value="Ribosome hibernation promotion factor-like"/>
    <property type="match status" value="1"/>
</dbReference>
<reference evidence="1 2" key="1">
    <citation type="submission" date="2019-06" db="EMBL/GenBank/DDBJ databases">
        <title>Whole genome sequence for Cellvibrionaceae sp. R142.</title>
        <authorList>
            <person name="Wang G."/>
        </authorList>
    </citation>
    <scope>NUCLEOTIDE SEQUENCE [LARGE SCALE GENOMIC DNA]</scope>
    <source>
        <strain evidence="1 2">R142</strain>
    </source>
</reference>
<evidence type="ECO:0000313" key="1">
    <source>
        <dbReference type="EMBL" id="TQV85124.1"/>
    </source>
</evidence>
<sequence length="111" mass="13147">MNIKARAQGFKLSLAMHDHINSRLYLALGRYYGKIQQAEVTLVKIEDAEDGKDQQCEIKLQLDHLKDVVVTERGDDLRQTINTCVHWAKRAVERHHNYMRRMNLKRYYGYN</sequence>
<comment type="caution">
    <text evidence="1">The sequence shown here is derived from an EMBL/GenBank/DDBJ whole genome shotgun (WGS) entry which is preliminary data.</text>
</comment>
<dbReference type="InterPro" id="IPR036567">
    <property type="entry name" value="RHF-like"/>
</dbReference>
<dbReference type="InterPro" id="IPR003489">
    <property type="entry name" value="RHF/RaiA"/>
</dbReference>
<dbReference type="AlphaFoldDB" id="A0A545U6Q9"/>
<dbReference type="RefSeq" id="WP_142902671.1">
    <property type="nucleotide sequence ID" value="NZ_ML660088.1"/>
</dbReference>
<dbReference type="OrthoDB" id="6292789at2"/>
<keyword evidence="2" id="KW-1185">Reference proteome</keyword>
<dbReference type="SUPFAM" id="SSF69754">
    <property type="entry name" value="Ribosome binding protein Y (YfiA homologue)"/>
    <property type="match status" value="1"/>
</dbReference>
<proteinExistence type="predicted"/>
<organism evidence="1 2">
    <name type="scientific">Exilibacterium tricleocarpae</name>
    <dbReference type="NCBI Taxonomy" id="2591008"/>
    <lineage>
        <taxon>Bacteria</taxon>
        <taxon>Pseudomonadati</taxon>
        <taxon>Pseudomonadota</taxon>
        <taxon>Gammaproteobacteria</taxon>
        <taxon>Cellvibrionales</taxon>
        <taxon>Cellvibrionaceae</taxon>
        <taxon>Exilibacterium</taxon>
    </lineage>
</organism>
<name>A0A545U6Q9_9GAMM</name>
<protein>
    <submittedName>
        <fullName evidence="1">HPF/RaiA family ribosome-associated protein</fullName>
    </submittedName>
</protein>
<gene>
    <name evidence="1" type="ORF">FKG94_02745</name>
</gene>
<accession>A0A545U6Q9</accession>
<dbReference type="Pfam" id="PF02482">
    <property type="entry name" value="Ribosomal_S30AE"/>
    <property type="match status" value="1"/>
</dbReference>
<dbReference type="Proteomes" id="UP000319732">
    <property type="component" value="Unassembled WGS sequence"/>
</dbReference>